<dbReference type="OrthoDB" id="9790326at2"/>
<evidence type="ECO:0000313" key="2">
    <source>
        <dbReference type="EMBL" id="RCR69249.1"/>
    </source>
</evidence>
<keyword evidence="1" id="KW-1133">Transmembrane helix</keyword>
<keyword evidence="1" id="KW-0812">Transmembrane</keyword>
<reference evidence="2 3" key="1">
    <citation type="submission" date="2018-07" db="EMBL/GenBank/DDBJ databases">
        <title>Genome analysis of Larkinella rosea.</title>
        <authorList>
            <person name="Zhou Z."/>
            <person name="Wang G."/>
        </authorList>
    </citation>
    <scope>NUCLEOTIDE SEQUENCE [LARGE SCALE GENOMIC DNA]</scope>
    <source>
        <strain evidence="3">zzj9</strain>
    </source>
</reference>
<feature type="transmembrane region" description="Helical" evidence="1">
    <location>
        <begin position="87"/>
        <end position="105"/>
    </location>
</feature>
<feature type="transmembrane region" description="Helical" evidence="1">
    <location>
        <begin position="54"/>
        <end position="81"/>
    </location>
</feature>
<sequence length="129" mass="14700">MANVSQLQAVSGGLCPRCRQGKVFKYPVYNVRRFDEMYEHCPHCGLRYEIEPGYFWGAMFVSYVLSAGVALVLGFLIFYGLNDPGGWTYVLIICPALVLITPINFRISRIVWLHFVSGIYYEPGKTSEF</sequence>
<dbReference type="InterPro" id="IPR009325">
    <property type="entry name" value="DUF983"/>
</dbReference>
<dbReference type="Pfam" id="PF06170">
    <property type="entry name" value="DUF983"/>
    <property type="match status" value="1"/>
</dbReference>
<proteinExistence type="predicted"/>
<dbReference type="AlphaFoldDB" id="A0A368JNK0"/>
<accession>A0A368JNK0</accession>
<comment type="caution">
    <text evidence="2">The sequence shown here is derived from an EMBL/GenBank/DDBJ whole genome shotgun (WGS) entry which is preliminary data.</text>
</comment>
<organism evidence="2 3">
    <name type="scientific">Larkinella punicea</name>
    <dbReference type="NCBI Taxonomy" id="2315727"/>
    <lineage>
        <taxon>Bacteria</taxon>
        <taxon>Pseudomonadati</taxon>
        <taxon>Bacteroidota</taxon>
        <taxon>Cytophagia</taxon>
        <taxon>Cytophagales</taxon>
        <taxon>Spirosomataceae</taxon>
        <taxon>Larkinella</taxon>
    </lineage>
</organism>
<name>A0A368JNK0_9BACT</name>
<dbReference type="Proteomes" id="UP000253383">
    <property type="component" value="Unassembled WGS sequence"/>
</dbReference>
<gene>
    <name evidence="2" type="ORF">DUE52_12905</name>
</gene>
<keyword evidence="1" id="KW-0472">Membrane</keyword>
<protein>
    <submittedName>
        <fullName evidence="2">DUF983 domain-containing protein</fullName>
    </submittedName>
</protein>
<keyword evidence="3" id="KW-1185">Reference proteome</keyword>
<evidence type="ECO:0000313" key="3">
    <source>
        <dbReference type="Proteomes" id="UP000253383"/>
    </source>
</evidence>
<dbReference type="EMBL" id="QOWE01000009">
    <property type="protein sequence ID" value="RCR69249.1"/>
    <property type="molecule type" value="Genomic_DNA"/>
</dbReference>
<evidence type="ECO:0000256" key="1">
    <source>
        <dbReference type="SAM" id="Phobius"/>
    </source>
</evidence>